<dbReference type="EMBL" id="CP013244">
    <property type="protein sequence ID" value="ANP46860.1"/>
    <property type="molecule type" value="Genomic_DNA"/>
</dbReference>
<dbReference type="PANTHER" id="PTHR44858">
    <property type="entry name" value="TETRATRICOPEPTIDE REPEAT PROTEIN 6"/>
    <property type="match status" value="1"/>
</dbReference>
<dbReference type="KEGG" id="cbot:ATE48_13515"/>
<feature type="repeat" description="TPR" evidence="3">
    <location>
        <begin position="69"/>
        <end position="102"/>
    </location>
</feature>
<sequence>MMKRLLIGSIVALGFVAVAAPAMADIQWRVFELRRQQCFNSANAFTPEQSIRGCSDVISMRSVSGDGRAQAYKLRGDRYRELRDYDLALADYSTVIRMRGDHPGAYYRRSEVYLAMGQYDLAMADAEHVIAIASDTPGGYRVRCEIRVAQNIELDLARQDCNHALEINSIDTAALSARGVLNLRANQNQEAWSDFDAAIFNGRQNAQTLYGRGIAGQRLGRVREARADMEAAERLQAEIVATFARYGVTAP</sequence>
<gene>
    <name evidence="5" type="ORF">ATE48_13515</name>
</gene>
<reference evidence="5 6" key="1">
    <citation type="submission" date="2015-11" db="EMBL/GenBank/DDBJ databases">
        <title>Whole-Genome Sequence of Candidatus Oderbacter manganicum from the National Park Lower Oder Valley, Germany.</title>
        <authorList>
            <person name="Braun B."/>
            <person name="Liere K."/>
            <person name="Szewzyk U."/>
        </authorList>
    </citation>
    <scope>NUCLEOTIDE SEQUENCE [LARGE SCALE GENOMIC DNA]</scope>
    <source>
        <strain evidence="5 6">OTSz_A_272</strain>
    </source>
</reference>
<accession>A0A1B1AK15</accession>
<dbReference type="Proteomes" id="UP000092498">
    <property type="component" value="Chromosome"/>
</dbReference>
<dbReference type="PANTHER" id="PTHR44858:SF1">
    <property type="entry name" value="UDP-N-ACETYLGLUCOSAMINE--PEPTIDE N-ACETYLGLUCOSAMINYLTRANSFERASE SPINDLY-RELATED"/>
    <property type="match status" value="1"/>
</dbReference>
<feature type="signal peptide" evidence="4">
    <location>
        <begin position="1"/>
        <end position="24"/>
    </location>
</feature>
<evidence type="ECO:0000256" key="4">
    <source>
        <dbReference type="SAM" id="SignalP"/>
    </source>
</evidence>
<evidence type="ECO:0000256" key="2">
    <source>
        <dbReference type="ARBA" id="ARBA00022803"/>
    </source>
</evidence>
<organism evidence="5 6">
    <name type="scientific">Candidatus Viadribacter manganicus</name>
    <dbReference type="NCBI Taxonomy" id="1759059"/>
    <lineage>
        <taxon>Bacteria</taxon>
        <taxon>Pseudomonadati</taxon>
        <taxon>Pseudomonadota</taxon>
        <taxon>Alphaproteobacteria</taxon>
        <taxon>Hyphomonadales</taxon>
        <taxon>Hyphomonadaceae</taxon>
        <taxon>Candidatus Viadribacter</taxon>
    </lineage>
</organism>
<dbReference type="SUPFAM" id="SSF48452">
    <property type="entry name" value="TPR-like"/>
    <property type="match status" value="1"/>
</dbReference>
<dbReference type="InterPro" id="IPR019734">
    <property type="entry name" value="TPR_rpt"/>
</dbReference>
<keyword evidence="6" id="KW-1185">Reference proteome</keyword>
<dbReference type="STRING" id="1759059.ATE48_13515"/>
<feature type="chain" id="PRO_5008518910" evidence="4">
    <location>
        <begin position="25"/>
        <end position="251"/>
    </location>
</feature>
<keyword evidence="4" id="KW-0732">Signal</keyword>
<dbReference type="InterPro" id="IPR050498">
    <property type="entry name" value="Ycf3"/>
</dbReference>
<evidence type="ECO:0000313" key="6">
    <source>
        <dbReference type="Proteomes" id="UP000092498"/>
    </source>
</evidence>
<protein>
    <submittedName>
        <fullName evidence="5">Uncharacterized protein</fullName>
    </submittedName>
</protein>
<keyword evidence="2 3" id="KW-0802">TPR repeat</keyword>
<dbReference type="InParanoid" id="A0A1B1AK15"/>
<dbReference type="SMART" id="SM00028">
    <property type="entry name" value="TPR"/>
    <property type="match status" value="4"/>
</dbReference>
<dbReference type="AlphaFoldDB" id="A0A1B1AK15"/>
<dbReference type="Gene3D" id="1.25.40.10">
    <property type="entry name" value="Tetratricopeptide repeat domain"/>
    <property type="match status" value="2"/>
</dbReference>
<dbReference type="InterPro" id="IPR011990">
    <property type="entry name" value="TPR-like_helical_dom_sf"/>
</dbReference>
<evidence type="ECO:0000313" key="5">
    <source>
        <dbReference type="EMBL" id="ANP46860.1"/>
    </source>
</evidence>
<evidence type="ECO:0000256" key="1">
    <source>
        <dbReference type="ARBA" id="ARBA00022737"/>
    </source>
</evidence>
<dbReference type="PROSITE" id="PS50005">
    <property type="entry name" value="TPR"/>
    <property type="match status" value="1"/>
</dbReference>
<keyword evidence="1" id="KW-0677">Repeat</keyword>
<evidence type="ECO:0000256" key="3">
    <source>
        <dbReference type="PROSITE-ProRule" id="PRU00339"/>
    </source>
</evidence>
<dbReference type="Pfam" id="PF13432">
    <property type="entry name" value="TPR_16"/>
    <property type="match status" value="1"/>
</dbReference>
<proteinExistence type="predicted"/>
<name>A0A1B1AK15_9PROT</name>